<dbReference type="Gene3D" id="1.20.5.1930">
    <property type="match status" value="1"/>
</dbReference>
<dbReference type="OrthoDB" id="9778366at2"/>
<dbReference type="InterPro" id="IPR015943">
    <property type="entry name" value="WD40/YVTN_repeat-like_dom_sf"/>
</dbReference>
<dbReference type="PANTHER" id="PTHR43547">
    <property type="entry name" value="TWO-COMPONENT HISTIDINE KINASE"/>
    <property type="match status" value="1"/>
</dbReference>
<dbReference type="STRING" id="1220578.FPE01S_03_06570"/>
<dbReference type="PANTHER" id="PTHR43547:SF2">
    <property type="entry name" value="HYBRID SIGNAL TRANSDUCTION HISTIDINE KINASE C"/>
    <property type="match status" value="1"/>
</dbReference>
<dbReference type="Proteomes" id="UP000033121">
    <property type="component" value="Unassembled WGS sequence"/>
</dbReference>
<dbReference type="InterPro" id="IPR011123">
    <property type="entry name" value="Y_Y_Y"/>
</dbReference>
<keyword evidence="1" id="KW-0597">Phosphoprotein</keyword>
<dbReference type="AlphaFoldDB" id="A0A0E9N4A2"/>
<keyword evidence="2" id="KW-0472">Membrane</keyword>
<reference evidence="5 6" key="1">
    <citation type="submission" date="2015-04" db="EMBL/GenBank/DDBJ databases">
        <title>Whole genome shotgun sequence of Flavihumibacter petaseus NBRC 106054.</title>
        <authorList>
            <person name="Miyazawa S."/>
            <person name="Hosoyama A."/>
            <person name="Hashimoto M."/>
            <person name="Noguchi M."/>
            <person name="Tsuchikane K."/>
            <person name="Ohji S."/>
            <person name="Yamazoe A."/>
            <person name="Ichikawa N."/>
            <person name="Kimura A."/>
            <person name="Fujita N."/>
        </authorList>
    </citation>
    <scope>NUCLEOTIDE SEQUENCE [LARGE SCALE GENOMIC DNA]</scope>
    <source>
        <strain evidence="5 6">NBRC 106054</strain>
    </source>
</reference>
<dbReference type="Pfam" id="PF07494">
    <property type="entry name" value="Reg_prop"/>
    <property type="match status" value="1"/>
</dbReference>
<organism evidence="5 6">
    <name type="scientific">Flavihumibacter petaseus NBRC 106054</name>
    <dbReference type="NCBI Taxonomy" id="1220578"/>
    <lineage>
        <taxon>Bacteria</taxon>
        <taxon>Pseudomonadati</taxon>
        <taxon>Bacteroidota</taxon>
        <taxon>Chitinophagia</taxon>
        <taxon>Chitinophagales</taxon>
        <taxon>Chitinophagaceae</taxon>
        <taxon>Flavihumibacter</taxon>
    </lineage>
</organism>
<dbReference type="PROSITE" id="PS50109">
    <property type="entry name" value="HIS_KIN"/>
    <property type="match status" value="1"/>
</dbReference>
<feature type="domain" description="Histidine kinase" evidence="4">
    <location>
        <begin position="828"/>
        <end position="1020"/>
    </location>
</feature>
<keyword evidence="6" id="KW-1185">Reference proteome</keyword>
<dbReference type="SUPFAM" id="SSF63829">
    <property type="entry name" value="Calcium-dependent phosphotriesterase"/>
    <property type="match status" value="2"/>
</dbReference>
<evidence type="ECO:0000256" key="3">
    <source>
        <dbReference type="SAM" id="SignalP"/>
    </source>
</evidence>
<comment type="caution">
    <text evidence="5">The sequence shown here is derived from an EMBL/GenBank/DDBJ whole genome shotgun (WGS) entry which is preliminary data.</text>
</comment>
<feature type="chain" id="PRO_5002429905" evidence="3">
    <location>
        <begin position="21"/>
        <end position="1020"/>
    </location>
</feature>
<evidence type="ECO:0000313" key="5">
    <source>
        <dbReference type="EMBL" id="GAO44618.1"/>
    </source>
</evidence>
<dbReference type="GO" id="GO:0016020">
    <property type="term" value="C:membrane"/>
    <property type="evidence" value="ECO:0007669"/>
    <property type="project" value="InterPro"/>
</dbReference>
<dbReference type="CDD" id="cd16917">
    <property type="entry name" value="HATPase_UhpB-NarQ-NarX-like"/>
    <property type="match status" value="1"/>
</dbReference>
<keyword evidence="2" id="KW-0812">Transmembrane</keyword>
<accession>A0A0E9N4A2</accession>
<dbReference type="EMBL" id="BBWV01000003">
    <property type="protein sequence ID" value="GAO44618.1"/>
    <property type="molecule type" value="Genomic_DNA"/>
</dbReference>
<dbReference type="InterPro" id="IPR003594">
    <property type="entry name" value="HATPase_dom"/>
</dbReference>
<evidence type="ECO:0000256" key="1">
    <source>
        <dbReference type="ARBA" id="ARBA00022553"/>
    </source>
</evidence>
<protein>
    <submittedName>
        <fullName evidence="5">Putative two-component histidine kinase</fullName>
    </submittedName>
</protein>
<feature type="transmembrane region" description="Helical" evidence="2">
    <location>
        <begin position="789"/>
        <end position="807"/>
    </location>
</feature>
<dbReference type="InterPro" id="IPR011712">
    <property type="entry name" value="Sig_transdc_His_kin_sub3_dim/P"/>
</dbReference>
<keyword evidence="3" id="KW-0732">Signal</keyword>
<keyword evidence="5" id="KW-0418">Kinase</keyword>
<dbReference type="GO" id="GO:0046983">
    <property type="term" value="F:protein dimerization activity"/>
    <property type="evidence" value="ECO:0007669"/>
    <property type="project" value="InterPro"/>
</dbReference>
<keyword evidence="2" id="KW-1133">Transmembrane helix</keyword>
<dbReference type="Pfam" id="PF07730">
    <property type="entry name" value="HisKA_3"/>
    <property type="match status" value="1"/>
</dbReference>
<evidence type="ECO:0000313" key="6">
    <source>
        <dbReference type="Proteomes" id="UP000033121"/>
    </source>
</evidence>
<dbReference type="InterPro" id="IPR013783">
    <property type="entry name" value="Ig-like_fold"/>
</dbReference>
<dbReference type="GO" id="GO:0000155">
    <property type="term" value="F:phosphorelay sensor kinase activity"/>
    <property type="evidence" value="ECO:0007669"/>
    <property type="project" value="InterPro"/>
</dbReference>
<keyword evidence="5" id="KW-0808">Transferase</keyword>
<dbReference type="InterPro" id="IPR005467">
    <property type="entry name" value="His_kinase_dom"/>
</dbReference>
<dbReference type="Pfam" id="PF02518">
    <property type="entry name" value="HATPase_c"/>
    <property type="match status" value="1"/>
</dbReference>
<proteinExistence type="predicted"/>
<evidence type="ECO:0000259" key="4">
    <source>
        <dbReference type="PROSITE" id="PS50109"/>
    </source>
</evidence>
<dbReference type="Gene3D" id="3.30.565.10">
    <property type="entry name" value="Histidine kinase-like ATPase, C-terminal domain"/>
    <property type="match status" value="1"/>
</dbReference>
<dbReference type="RefSeq" id="WP_046370517.1">
    <property type="nucleotide sequence ID" value="NZ_BBWV01000003.1"/>
</dbReference>
<sequence length="1020" mass="116730">MKKYTIPLLLFWFCSGILQAQQARQYSYTHYNNANGLASNFVYRVTQDQQGFIWIATVNGLQRFDGKEFITFRHNRNEPGSIPANNVASVYCDKKGRVWIINEDNTVGMINTSKLQYQPVSIRMPPRKARIFMPSKFFEDWRGKLFLRIAAIGIFELDQLEMTFKPTSNIKVPDKWFVLDITPDFYRECFWIGCDSGLARYQPSTQQVSYADHNTFGDAVIEAFKNVKNIGGIMPVENSNDFVCNSWPPSSGNPFLYLYRATPNKLMRFDLGNILGVGYHEIENAFHQKSGPIWAYGLPFAGTIDTALGIFKPLSQLVAQNGQIRFDRANSIFEDRQHNLWLCTTDGIYVFNPDHQPFDSYNLIRPGSNQPREGAVTSVVDINHQLWVGTWGAGLYLYDSLLNPLPIPAAFKPWQDHLTIWYIHEHSRTGKVVLGEQGGRMKVYDPYTGKVQDQLLDVFKKSTIRQIAEDKEGNLWYGTQSGKLIRWDYQKSHGDFSKGYEEVMAIGLVHRLYMDTDGSLWAATMGNGLYHINPVTRKIIDQVSTSTPGEWKLGTDSPIDILRYNDSLLIVPGFTVTVLNTRRRRGTVLSLDDGLPSNTAYYVQKDNQGKLWLGLQNGLCRWNVEKNSFTLFDRRDGIVYDNLTSGGAFRVPGNRLAFTSDHNFVVFNPSKVVTADKPARVQLTNIYRLNKRLPVDSVMKIGNLELDYERNSVVIDYSTLQFPDHGQQTYYHKLEGLDKDWVRSTTNKAIYNYLPYRSYTFKVKSVNADGASAPETSLMIHVKPPFYRAYWFMALMVFIGIGFLYWLDRLRLQKLRATESIRSRIASSLTDDLTNSLSSINISSELAKTKVNTDANRTRDFIHHISETSNRMTQAMYDMVWSINPQNDQMQKTLERMKQYAMEQESISDTNITIEADPAIRDRQSDMEHRYELLSIFKESISNAVRHSGGKNIHVQLRLRKNKLLLLVQDDGRGFDLSTVPLGRGLNDMRRRAEAIGAQLDILSEINTGTLIRLEMKLKG</sequence>
<dbReference type="InterPro" id="IPR011110">
    <property type="entry name" value="Reg_prop"/>
</dbReference>
<dbReference type="InterPro" id="IPR036890">
    <property type="entry name" value="HATPase_C_sf"/>
</dbReference>
<feature type="signal peptide" evidence="3">
    <location>
        <begin position="1"/>
        <end position="20"/>
    </location>
</feature>
<dbReference type="SUPFAM" id="SSF55874">
    <property type="entry name" value="ATPase domain of HSP90 chaperone/DNA topoisomerase II/histidine kinase"/>
    <property type="match status" value="1"/>
</dbReference>
<dbReference type="Gene3D" id="2.60.40.10">
    <property type="entry name" value="Immunoglobulins"/>
    <property type="match status" value="1"/>
</dbReference>
<evidence type="ECO:0000256" key="2">
    <source>
        <dbReference type="SAM" id="Phobius"/>
    </source>
</evidence>
<dbReference type="Pfam" id="PF07495">
    <property type="entry name" value="Y_Y_Y"/>
    <property type="match status" value="1"/>
</dbReference>
<gene>
    <name evidence="5" type="ORF">FPE01S_03_06570</name>
</gene>
<name>A0A0E9N4A2_9BACT</name>
<dbReference type="Gene3D" id="2.130.10.10">
    <property type="entry name" value="YVTN repeat-like/Quinoprotein amine dehydrogenase"/>
    <property type="match status" value="2"/>
</dbReference>